<feature type="transmembrane region" description="Helical" evidence="6">
    <location>
        <begin position="135"/>
        <end position="158"/>
    </location>
</feature>
<evidence type="ECO:0000313" key="8">
    <source>
        <dbReference type="EMBL" id="MDI5962521.1"/>
    </source>
</evidence>
<protein>
    <submittedName>
        <fullName evidence="8">MFS transporter</fullName>
    </submittedName>
</protein>
<dbReference type="Proteomes" id="UP001156398">
    <property type="component" value="Unassembled WGS sequence"/>
</dbReference>
<dbReference type="InterPro" id="IPR036259">
    <property type="entry name" value="MFS_trans_sf"/>
</dbReference>
<dbReference type="PANTHER" id="PTHR23514:SF13">
    <property type="entry name" value="INNER MEMBRANE PROTEIN YBJJ"/>
    <property type="match status" value="1"/>
</dbReference>
<feature type="transmembrane region" description="Helical" evidence="6">
    <location>
        <begin position="340"/>
        <end position="364"/>
    </location>
</feature>
<evidence type="ECO:0000259" key="7">
    <source>
        <dbReference type="PROSITE" id="PS50850"/>
    </source>
</evidence>
<dbReference type="PANTHER" id="PTHR23514">
    <property type="entry name" value="BYPASS OF STOP CODON PROTEIN 6"/>
    <property type="match status" value="1"/>
</dbReference>
<feature type="domain" description="Major facilitator superfamily (MFS) profile" evidence="7">
    <location>
        <begin position="12"/>
        <end position="430"/>
    </location>
</feature>
<keyword evidence="9" id="KW-1185">Reference proteome</keyword>
<feature type="transmembrane region" description="Helical" evidence="6">
    <location>
        <begin position="286"/>
        <end position="305"/>
    </location>
</feature>
<sequence>MSAKPGGPPGGLAASAYVAFAAFGAFWGVWGASVPRVRDQAGVSDGQLGLALLFVGAGALPAMLLAGRALDRFGLRVAAGVIALLGLVGTALALTARSLPDLCVGLAVAGAASGAADVAMNAVAGRAEQLAGRPVIARAHGTFSALVVVSGLATGFGAARALPLAVPFAVVALIALAAGAAMLRTLPPHTPAPPEGDAAGGPGGGAAGGSEGDAFGGSGGGAAGGSEGADGDASGGSGGARGAGVRRSPLRPLLLIGVLGAIAFANENAQQSWSAVYARDQLHSGTGLAAVAPAVFAATVSVTRFGLGGLKRVPARTVVLAGALIAAAGSLTIASAPNLPVAACGLVLSGAGTAVLFPTLIGVVSRNVAESRRGRATSIVGTVSYLGFLLGPVYIGTWAGAAGLRGAMVADAALACVLFLLTAPLLRLTGFTLTGGEPATGTARAESPAEVAS</sequence>
<organism evidence="8 9">
    <name type="scientific">Streptantibioticus silvisoli</name>
    <dbReference type="NCBI Taxonomy" id="2705255"/>
    <lineage>
        <taxon>Bacteria</taxon>
        <taxon>Bacillati</taxon>
        <taxon>Actinomycetota</taxon>
        <taxon>Actinomycetes</taxon>
        <taxon>Kitasatosporales</taxon>
        <taxon>Streptomycetaceae</taxon>
        <taxon>Streptantibioticus</taxon>
    </lineage>
</organism>
<evidence type="ECO:0000256" key="1">
    <source>
        <dbReference type="ARBA" id="ARBA00004651"/>
    </source>
</evidence>
<dbReference type="InterPro" id="IPR020846">
    <property type="entry name" value="MFS_dom"/>
</dbReference>
<name>A0ABT6VVL0_9ACTN</name>
<comment type="caution">
    <text evidence="8">The sequence shown here is derived from an EMBL/GenBank/DDBJ whole genome shotgun (WGS) entry which is preliminary data.</text>
</comment>
<gene>
    <name evidence="8" type="ORF">POF43_007310</name>
</gene>
<evidence type="ECO:0000256" key="3">
    <source>
        <dbReference type="ARBA" id="ARBA00022989"/>
    </source>
</evidence>
<evidence type="ECO:0000256" key="2">
    <source>
        <dbReference type="ARBA" id="ARBA00022692"/>
    </source>
</evidence>
<keyword evidence="3 6" id="KW-1133">Transmembrane helix</keyword>
<feature type="transmembrane region" description="Helical" evidence="6">
    <location>
        <begin position="317"/>
        <end position="334"/>
    </location>
</feature>
<keyword evidence="2 6" id="KW-0812">Transmembrane</keyword>
<feature type="transmembrane region" description="Helical" evidence="6">
    <location>
        <begin position="376"/>
        <end position="395"/>
    </location>
</feature>
<dbReference type="EMBL" id="JAAGKO020000007">
    <property type="protein sequence ID" value="MDI5962521.1"/>
    <property type="molecule type" value="Genomic_DNA"/>
</dbReference>
<dbReference type="InterPro" id="IPR011701">
    <property type="entry name" value="MFS"/>
</dbReference>
<keyword evidence="4 6" id="KW-0472">Membrane</keyword>
<feature type="transmembrane region" description="Helical" evidence="6">
    <location>
        <begin position="164"/>
        <end position="183"/>
    </location>
</feature>
<feature type="transmembrane region" description="Helical" evidence="6">
    <location>
        <begin position="407"/>
        <end position="426"/>
    </location>
</feature>
<dbReference type="Pfam" id="PF07690">
    <property type="entry name" value="MFS_1"/>
    <property type="match status" value="2"/>
</dbReference>
<evidence type="ECO:0000256" key="6">
    <source>
        <dbReference type="SAM" id="Phobius"/>
    </source>
</evidence>
<evidence type="ECO:0000313" key="9">
    <source>
        <dbReference type="Proteomes" id="UP001156398"/>
    </source>
</evidence>
<comment type="subcellular location">
    <subcellularLocation>
        <location evidence="1">Cell membrane</location>
        <topology evidence="1">Multi-pass membrane protein</topology>
    </subcellularLocation>
</comment>
<dbReference type="RefSeq" id="WP_271324707.1">
    <property type="nucleotide sequence ID" value="NZ_JAAGKO020000007.1"/>
</dbReference>
<evidence type="ECO:0000256" key="5">
    <source>
        <dbReference type="SAM" id="MobiDB-lite"/>
    </source>
</evidence>
<dbReference type="PROSITE" id="PS50850">
    <property type="entry name" value="MFS"/>
    <property type="match status" value="1"/>
</dbReference>
<feature type="transmembrane region" description="Helical" evidence="6">
    <location>
        <begin position="50"/>
        <end position="70"/>
    </location>
</feature>
<feature type="region of interest" description="Disordered" evidence="5">
    <location>
        <begin position="187"/>
        <end position="243"/>
    </location>
</feature>
<dbReference type="SUPFAM" id="SSF103473">
    <property type="entry name" value="MFS general substrate transporter"/>
    <property type="match status" value="1"/>
</dbReference>
<feature type="transmembrane region" description="Helical" evidence="6">
    <location>
        <begin position="102"/>
        <end position="123"/>
    </location>
</feature>
<feature type="compositionally biased region" description="Gly residues" evidence="5">
    <location>
        <begin position="198"/>
        <end position="242"/>
    </location>
</feature>
<dbReference type="InterPro" id="IPR051788">
    <property type="entry name" value="MFS_Transporter"/>
</dbReference>
<evidence type="ECO:0000256" key="4">
    <source>
        <dbReference type="ARBA" id="ARBA00023136"/>
    </source>
</evidence>
<reference evidence="8 9" key="1">
    <citation type="submission" date="2023-05" db="EMBL/GenBank/DDBJ databases">
        <title>Streptantibioticus silvisoli sp. nov., acidotolerant actinomycetes 1 from pine litter.</title>
        <authorList>
            <person name="Swiecimska M."/>
            <person name="Golinska P."/>
            <person name="Sangal V."/>
            <person name="Wachnowicz B."/>
            <person name="Goodfellow M."/>
        </authorList>
    </citation>
    <scope>NUCLEOTIDE SEQUENCE [LARGE SCALE GENOMIC DNA]</scope>
    <source>
        <strain evidence="8 9">SL54</strain>
    </source>
</reference>
<accession>A0ABT6VVL0</accession>
<feature type="transmembrane region" description="Helical" evidence="6">
    <location>
        <begin position="77"/>
        <end position="96"/>
    </location>
</feature>
<dbReference type="Gene3D" id="1.20.1250.20">
    <property type="entry name" value="MFS general substrate transporter like domains"/>
    <property type="match status" value="2"/>
</dbReference>
<feature type="transmembrane region" description="Helical" evidence="6">
    <location>
        <begin position="12"/>
        <end position="30"/>
    </location>
</feature>
<proteinExistence type="predicted"/>